<dbReference type="GO" id="GO:0034605">
    <property type="term" value="P:cellular response to heat"/>
    <property type="evidence" value="ECO:0007669"/>
    <property type="project" value="UniProtKB-UniRule"/>
</dbReference>
<dbReference type="InterPro" id="IPR003111">
    <property type="entry name" value="Lon_prtase_N"/>
</dbReference>
<dbReference type="InterPro" id="IPR046336">
    <property type="entry name" value="Lon_prtase_N_sf"/>
</dbReference>
<dbReference type="EMBL" id="VBOT01000186">
    <property type="protein sequence ID" value="TMQ47387.1"/>
    <property type="molecule type" value="Genomic_DNA"/>
</dbReference>
<dbReference type="Proteomes" id="UP000320184">
    <property type="component" value="Unassembled WGS sequence"/>
</dbReference>
<evidence type="ECO:0000256" key="14">
    <source>
        <dbReference type="RuleBase" id="RU000591"/>
    </source>
</evidence>
<dbReference type="PROSITE" id="PS51787">
    <property type="entry name" value="LON_N"/>
    <property type="match status" value="1"/>
</dbReference>
<evidence type="ECO:0000256" key="15">
    <source>
        <dbReference type="SAM" id="MobiDB-lite"/>
    </source>
</evidence>
<dbReference type="GO" id="GO:0005524">
    <property type="term" value="F:ATP binding"/>
    <property type="evidence" value="ECO:0007669"/>
    <property type="project" value="UniProtKB-UniRule"/>
</dbReference>
<feature type="compositionally biased region" description="Acidic residues" evidence="15">
    <location>
        <begin position="821"/>
        <end position="835"/>
    </location>
</feature>
<feature type="region of interest" description="Disordered" evidence="15">
    <location>
        <begin position="1"/>
        <end position="33"/>
    </location>
</feature>
<dbReference type="PROSITE" id="PS01046">
    <property type="entry name" value="LON_SER"/>
    <property type="match status" value="1"/>
</dbReference>
<accession>A0A538S7P2</accession>
<keyword evidence="2 9" id="KW-0963">Cytoplasm</keyword>
<dbReference type="Pfam" id="PF00004">
    <property type="entry name" value="AAA"/>
    <property type="match status" value="1"/>
</dbReference>
<dbReference type="GO" id="GO:0043565">
    <property type="term" value="F:sequence-specific DNA binding"/>
    <property type="evidence" value="ECO:0007669"/>
    <property type="project" value="UniProtKB-UniRule"/>
</dbReference>
<dbReference type="FunFam" id="1.20.5.5270:FF:000002">
    <property type="entry name" value="Lon protease homolog"/>
    <property type="match status" value="1"/>
</dbReference>
<dbReference type="InterPro" id="IPR004815">
    <property type="entry name" value="Lon_bac/euk-typ"/>
</dbReference>
<dbReference type="InterPro" id="IPR008268">
    <property type="entry name" value="Peptidase_S16_AS"/>
</dbReference>
<feature type="region of interest" description="Disordered" evidence="15">
    <location>
        <begin position="812"/>
        <end position="864"/>
    </location>
</feature>
<dbReference type="InterPro" id="IPR027417">
    <property type="entry name" value="P-loop_NTPase"/>
</dbReference>
<dbReference type="Pfam" id="PF02190">
    <property type="entry name" value="LON_substr_bdg"/>
    <property type="match status" value="1"/>
</dbReference>
<evidence type="ECO:0000256" key="2">
    <source>
        <dbReference type="ARBA" id="ARBA00022490"/>
    </source>
</evidence>
<evidence type="ECO:0000256" key="6">
    <source>
        <dbReference type="ARBA" id="ARBA00022825"/>
    </source>
</evidence>
<evidence type="ECO:0000256" key="12">
    <source>
        <dbReference type="PIRSR" id="PIRSR001174-2"/>
    </source>
</evidence>
<dbReference type="InterPro" id="IPR014721">
    <property type="entry name" value="Ribsml_uS5_D2-typ_fold_subgr"/>
</dbReference>
<dbReference type="InterPro" id="IPR003959">
    <property type="entry name" value="ATPase_AAA_core"/>
</dbReference>
<protein>
    <recommendedName>
        <fullName evidence="9 10">Lon protease</fullName>
        <ecNumber evidence="9 10">3.4.21.53</ecNumber>
    </recommendedName>
    <alternativeName>
        <fullName evidence="9">ATP-dependent protease La</fullName>
    </alternativeName>
</protein>
<name>A0A538S7P2_UNCEI</name>
<gene>
    <name evidence="9 18" type="primary">lon</name>
    <name evidence="18" type="ORF">E6K73_13700</name>
</gene>
<comment type="subcellular location">
    <subcellularLocation>
        <location evidence="1 9 10">Cytoplasm</location>
    </subcellularLocation>
</comment>
<dbReference type="Gene3D" id="2.30.130.40">
    <property type="entry name" value="LON domain-like"/>
    <property type="match status" value="1"/>
</dbReference>
<evidence type="ECO:0000256" key="8">
    <source>
        <dbReference type="ARBA" id="ARBA00023016"/>
    </source>
</evidence>
<dbReference type="Gene3D" id="1.20.5.5270">
    <property type="match status" value="1"/>
</dbReference>
<feature type="binding site" evidence="9 12">
    <location>
        <begin position="392"/>
        <end position="399"/>
    </location>
    <ligand>
        <name>ATP</name>
        <dbReference type="ChEBI" id="CHEBI:30616"/>
    </ligand>
</feature>
<comment type="caution">
    <text evidence="18">The sequence shown here is derived from an EMBL/GenBank/DDBJ whole genome shotgun (WGS) entry which is preliminary data.</text>
</comment>
<dbReference type="InterPro" id="IPR054594">
    <property type="entry name" value="Lon_lid"/>
</dbReference>
<dbReference type="InterPro" id="IPR027065">
    <property type="entry name" value="Lon_Prtase"/>
</dbReference>
<feature type="domain" description="Lon N-terminal" evidence="17">
    <location>
        <begin position="47"/>
        <end position="240"/>
    </location>
</feature>
<evidence type="ECO:0000256" key="7">
    <source>
        <dbReference type="ARBA" id="ARBA00022840"/>
    </source>
</evidence>
<comment type="function">
    <text evidence="9">ATP-dependent serine protease that mediates the selective degradation of mutant and abnormal proteins as well as certain short-lived regulatory proteins. Required for cellular homeostasis and for survival from DNA damage and developmental changes induced by stress. Degrades polypeptides processively to yield small peptide fragments that are 5 to 10 amino acids long. Binds to DNA in a double-stranded, site-specific manner.</text>
</comment>
<dbReference type="PIRSF" id="PIRSF001174">
    <property type="entry name" value="Lon_proteas"/>
    <property type="match status" value="1"/>
</dbReference>
<organism evidence="18 19">
    <name type="scientific">Eiseniibacteriota bacterium</name>
    <dbReference type="NCBI Taxonomy" id="2212470"/>
    <lineage>
        <taxon>Bacteria</taxon>
        <taxon>Candidatus Eiseniibacteriota</taxon>
    </lineage>
</organism>
<comment type="similarity">
    <text evidence="9 10 13 14">Belongs to the peptidase S16 family.</text>
</comment>
<dbReference type="Gene3D" id="3.40.50.300">
    <property type="entry name" value="P-loop containing nucleotide triphosphate hydrolases"/>
    <property type="match status" value="1"/>
</dbReference>
<dbReference type="SUPFAM" id="SSF52540">
    <property type="entry name" value="P-loop containing nucleoside triphosphate hydrolases"/>
    <property type="match status" value="1"/>
</dbReference>
<dbReference type="Pfam" id="PF05362">
    <property type="entry name" value="Lon_C"/>
    <property type="match status" value="1"/>
</dbReference>
<dbReference type="Pfam" id="PF22667">
    <property type="entry name" value="Lon_lid"/>
    <property type="match status" value="1"/>
</dbReference>
<dbReference type="GO" id="GO:0004252">
    <property type="term" value="F:serine-type endopeptidase activity"/>
    <property type="evidence" value="ECO:0007669"/>
    <property type="project" value="UniProtKB-UniRule"/>
</dbReference>
<dbReference type="CDD" id="cd19500">
    <property type="entry name" value="RecA-like_Lon"/>
    <property type="match status" value="1"/>
</dbReference>
<evidence type="ECO:0000256" key="3">
    <source>
        <dbReference type="ARBA" id="ARBA00022670"/>
    </source>
</evidence>
<feature type="compositionally biased region" description="Basic and acidic residues" evidence="15">
    <location>
        <begin position="9"/>
        <end position="18"/>
    </location>
</feature>
<comment type="subunit">
    <text evidence="9 10">Homohexamer. Organized in a ring with a central cavity.</text>
</comment>
<comment type="catalytic activity">
    <reaction evidence="9 10 13">
        <text>Hydrolysis of proteins in presence of ATP.</text>
        <dbReference type="EC" id="3.4.21.53"/>
    </reaction>
</comment>
<keyword evidence="8 9" id="KW-0346">Stress response</keyword>
<dbReference type="GO" id="GO:0004176">
    <property type="term" value="F:ATP-dependent peptidase activity"/>
    <property type="evidence" value="ECO:0007669"/>
    <property type="project" value="UniProtKB-UniRule"/>
</dbReference>
<dbReference type="GO" id="GO:0005737">
    <property type="term" value="C:cytoplasm"/>
    <property type="evidence" value="ECO:0007669"/>
    <property type="project" value="UniProtKB-SubCell"/>
</dbReference>
<dbReference type="Gene3D" id="1.10.8.60">
    <property type="match status" value="1"/>
</dbReference>
<keyword evidence="3 9" id="KW-0645">Protease</keyword>
<dbReference type="FunFam" id="3.40.50.300:FF:000382">
    <property type="entry name" value="Lon protease homolog 2, peroxisomal"/>
    <property type="match status" value="1"/>
</dbReference>
<keyword evidence="5 9" id="KW-0378">Hydrolase</keyword>
<dbReference type="NCBIfam" id="TIGR00763">
    <property type="entry name" value="lon"/>
    <property type="match status" value="1"/>
</dbReference>
<proteinExistence type="evidence at transcript level"/>
<feature type="active site" evidence="9 11">
    <location>
        <position position="758"/>
    </location>
</feature>
<evidence type="ECO:0000313" key="19">
    <source>
        <dbReference type="Proteomes" id="UP000320184"/>
    </source>
</evidence>
<dbReference type="EC" id="3.4.21.53" evidence="9 10"/>
<dbReference type="InterPro" id="IPR003593">
    <property type="entry name" value="AAA+_ATPase"/>
</dbReference>
<keyword evidence="4 9" id="KW-0547">Nucleotide-binding</keyword>
<keyword evidence="6 9" id="KW-0720">Serine protease</keyword>
<evidence type="ECO:0000259" key="16">
    <source>
        <dbReference type="PROSITE" id="PS51786"/>
    </source>
</evidence>
<feature type="active site" evidence="9 11">
    <location>
        <position position="715"/>
    </location>
</feature>
<dbReference type="PROSITE" id="PS51786">
    <property type="entry name" value="LON_PROTEOLYTIC"/>
    <property type="match status" value="1"/>
</dbReference>
<evidence type="ECO:0000313" key="18">
    <source>
        <dbReference type="EMBL" id="TMQ47387.1"/>
    </source>
</evidence>
<dbReference type="InterPro" id="IPR008269">
    <property type="entry name" value="Lon_proteolytic"/>
</dbReference>
<evidence type="ECO:0000256" key="10">
    <source>
        <dbReference type="PIRNR" id="PIRNR001174"/>
    </source>
</evidence>
<dbReference type="InterPro" id="IPR027543">
    <property type="entry name" value="Lon_bac"/>
</dbReference>
<dbReference type="AlphaFoldDB" id="A0A538S7P2"/>
<dbReference type="SUPFAM" id="SSF54211">
    <property type="entry name" value="Ribosomal protein S5 domain 2-like"/>
    <property type="match status" value="1"/>
</dbReference>
<keyword evidence="7 9" id="KW-0067">ATP-binding</keyword>
<dbReference type="GO" id="GO:0006515">
    <property type="term" value="P:protein quality control for misfolded or incompletely synthesized proteins"/>
    <property type="evidence" value="ECO:0007669"/>
    <property type="project" value="UniProtKB-UniRule"/>
</dbReference>
<evidence type="ECO:0000256" key="9">
    <source>
        <dbReference type="HAMAP-Rule" id="MF_01973"/>
    </source>
</evidence>
<evidence type="ECO:0000256" key="5">
    <source>
        <dbReference type="ARBA" id="ARBA00022801"/>
    </source>
</evidence>
<evidence type="ECO:0000256" key="4">
    <source>
        <dbReference type="ARBA" id="ARBA00022741"/>
    </source>
</evidence>
<sequence>MAGVRKRKTATEKKRAPSKEPAPLKIEPPAPPEELIQSLKPGERRELPVLPVRHTVLFPLAILPLNVGRPSSVQLLNHCMQTDRTLVVVRQRDAGVESPQPADLHEMGTLATILRMVRSGEGQLAVLVQGVARVRLIEPVALEPFMSFRIEVVGETEGADVESEAQAKTVVDQFERIVSLSPTLPNEAVTAAREQSTPGRTGDFVASLLDIPSDDKQRLLETLDVKQRLKLLIEVLSRELQVLEVGQQIQESVRESLDQHQKEFLLRQQMEAIRKELGEGDDSEHAIEELKAKIEKAQMPPDVRKEADRELSRLSRIPPQAPEYTVARTYLEWLCDMPWAVTTEDNIDLVHVREVLDEDHYGLEKIKERILEYLAVRRFKADARTPILCFVGPPGTGKTSLGRSIARALGRKFVRQSLGGVRDEAEIRGHRRTYIGALPGTIIQGLRRAGTRNPLFMLDEIDKLGADFRGDPSSALLEVLDPEQNSSFSDHYLDVPFDLSQVMFVTTANYLDPVPPALRDRMEVIELSGYTDREKLEIAKRHLLPKAIRENGLEQLNLSISDEALLRVVHEYTLEAGLRNFERELANLLRRTAKLFAEGKDPPRQIGPERVRELLGPPRFEEDKVALLDAPGAALGLAWTPVGGQVLTIEATRMPGSRQLILTGQLGDVMKESATAALSYIRSHAQQLGIDPDFFEDSDIHVHVPAGAIPKDGPSAGVALCTAMVSLLTQRKARPSIAMTGEITLRGMVLRIGGVKEKVLGAHRAGIKTVILPADNENDLEEVPLEVRTHMIFAPVTRIDQVIKLALEQPVEAQRGKAGDGEEAASMEEPAEEGAADGARTPPGRESPEPPAILTEGMIVRGER</sequence>
<feature type="domain" description="Lon proteolytic" evidence="16">
    <location>
        <begin position="628"/>
        <end position="809"/>
    </location>
</feature>
<dbReference type="InterPro" id="IPR020568">
    <property type="entry name" value="Ribosomal_Su5_D2-typ_SF"/>
</dbReference>
<reference evidence="18 19" key="1">
    <citation type="journal article" date="2019" name="Nat. Microbiol.">
        <title>Mediterranean grassland soil C-N compound turnover is dependent on rainfall and depth, and is mediated by genomically divergent microorganisms.</title>
        <authorList>
            <person name="Diamond S."/>
            <person name="Andeer P.F."/>
            <person name="Li Z."/>
            <person name="Crits-Christoph A."/>
            <person name="Burstein D."/>
            <person name="Anantharaman K."/>
            <person name="Lane K.R."/>
            <person name="Thomas B.C."/>
            <person name="Pan C."/>
            <person name="Northen T.R."/>
            <person name="Banfield J.F."/>
        </authorList>
    </citation>
    <scope>NUCLEOTIDE SEQUENCE [LARGE SCALE GENOMIC DNA]</scope>
    <source>
        <strain evidence="18">WS_3</strain>
    </source>
</reference>
<dbReference type="SMART" id="SM00382">
    <property type="entry name" value="AAA"/>
    <property type="match status" value="1"/>
</dbReference>
<dbReference type="GO" id="GO:0016887">
    <property type="term" value="F:ATP hydrolysis activity"/>
    <property type="evidence" value="ECO:0007669"/>
    <property type="project" value="UniProtKB-UniRule"/>
</dbReference>
<dbReference type="InterPro" id="IPR015947">
    <property type="entry name" value="PUA-like_sf"/>
</dbReference>
<dbReference type="HAMAP" id="MF_01973">
    <property type="entry name" value="lon_bact"/>
    <property type="match status" value="1"/>
</dbReference>
<evidence type="ECO:0000256" key="13">
    <source>
        <dbReference type="PROSITE-ProRule" id="PRU01122"/>
    </source>
</evidence>
<evidence type="ECO:0000256" key="11">
    <source>
        <dbReference type="PIRSR" id="PIRSR001174-1"/>
    </source>
</evidence>
<dbReference type="PANTHER" id="PTHR10046">
    <property type="entry name" value="ATP DEPENDENT LON PROTEASE FAMILY MEMBER"/>
    <property type="match status" value="1"/>
</dbReference>
<dbReference type="Gene3D" id="1.20.58.1480">
    <property type="match status" value="1"/>
</dbReference>
<evidence type="ECO:0000259" key="17">
    <source>
        <dbReference type="PROSITE" id="PS51787"/>
    </source>
</evidence>
<dbReference type="SMART" id="SM00464">
    <property type="entry name" value="LON"/>
    <property type="match status" value="1"/>
</dbReference>
<dbReference type="PRINTS" id="PR00830">
    <property type="entry name" value="ENDOLAPTASE"/>
</dbReference>
<evidence type="ECO:0000256" key="1">
    <source>
        <dbReference type="ARBA" id="ARBA00004496"/>
    </source>
</evidence>
<comment type="induction">
    <text evidence="9">By heat shock.</text>
</comment>
<dbReference type="SUPFAM" id="SSF88697">
    <property type="entry name" value="PUA domain-like"/>
    <property type="match status" value="1"/>
</dbReference>
<dbReference type="Gene3D" id="3.30.230.10">
    <property type="match status" value="1"/>
</dbReference>